<dbReference type="SUPFAM" id="SSF56349">
    <property type="entry name" value="DNA breaking-rejoining enzymes"/>
    <property type="match status" value="1"/>
</dbReference>
<evidence type="ECO:0000313" key="5">
    <source>
        <dbReference type="EMBL" id="MCW6512798.1"/>
    </source>
</evidence>
<dbReference type="EMBL" id="JAMOIM010000066">
    <property type="protein sequence ID" value="MCW6512798.1"/>
    <property type="molecule type" value="Genomic_DNA"/>
</dbReference>
<dbReference type="Pfam" id="PF02899">
    <property type="entry name" value="Phage_int_SAM_1"/>
    <property type="match status" value="1"/>
</dbReference>
<dbReference type="Gene3D" id="1.10.443.10">
    <property type="entry name" value="Intergrase catalytic core"/>
    <property type="match status" value="1"/>
</dbReference>
<accession>A0AA42CMR5</accession>
<dbReference type="GO" id="GO:0003677">
    <property type="term" value="F:DNA binding"/>
    <property type="evidence" value="ECO:0007669"/>
    <property type="project" value="UniProtKB-KW"/>
</dbReference>
<keyword evidence="1" id="KW-0229">DNA integration</keyword>
<dbReference type="InterPro" id="IPR013762">
    <property type="entry name" value="Integrase-like_cat_sf"/>
</dbReference>
<dbReference type="AlphaFoldDB" id="A0AA42CMR5"/>
<dbReference type="InterPro" id="IPR050090">
    <property type="entry name" value="Tyrosine_recombinase_XerCD"/>
</dbReference>
<proteinExistence type="predicted"/>
<name>A0AA42CMR5_9HYPH</name>
<reference evidence="5" key="1">
    <citation type="submission" date="2022-05" db="EMBL/GenBank/DDBJ databases">
        <authorList>
            <person name="Pankratov T."/>
        </authorList>
    </citation>
    <scope>NUCLEOTIDE SEQUENCE</scope>
    <source>
        <strain evidence="5">BP6-180914</strain>
    </source>
</reference>
<dbReference type="GO" id="GO:0015074">
    <property type="term" value="P:DNA integration"/>
    <property type="evidence" value="ECO:0007669"/>
    <property type="project" value="UniProtKB-KW"/>
</dbReference>
<dbReference type="GO" id="GO:0006310">
    <property type="term" value="P:DNA recombination"/>
    <property type="evidence" value="ECO:0007669"/>
    <property type="project" value="UniProtKB-KW"/>
</dbReference>
<evidence type="ECO:0000313" key="6">
    <source>
        <dbReference type="Proteomes" id="UP001165667"/>
    </source>
</evidence>
<dbReference type="InterPro" id="IPR004107">
    <property type="entry name" value="Integrase_SAM-like_N"/>
</dbReference>
<dbReference type="InterPro" id="IPR010998">
    <property type="entry name" value="Integrase_recombinase_N"/>
</dbReference>
<dbReference type="Proteomes" id="UP001165667">
    <property type="component" value="Unassembled WGS sequence"/>
</dbReference>
<evidence type="ECO:0000256" key="1">
    <source>
        <dbReference type="ARBA" id="ARBA00022908"/>
    </source>
</evidence>
<evidence type="ECO:0000256" key="2">
    <source>
        <dbReference type="ARBA" id="ARBA00023125"/>
    </source>
</evidence>
<evidence type="ECO:0000259" key="4">
    <source>
        <dbReference type="Pfam" id="PF02899"/>
    </source>
</evidence>
<keyword evidence="2" id="KW-0238">DNA-binding</keyword>
<organism evidence="5 6">
    <name type="scientific">Lichenifustis flavocetrariae</name>
    <dbReference type="NCBI Taxonomy" id="2949735"/>
    <lineage>
        <taxon>Bacteria</taxon>
        <taxon>Pseudomonadati</taxon>
        <taxon>Pseudomonadota</taxon>
        <taxon>Alphaproteobacteria</taxon>
        <taxon>Hyphomicrobiales</taxon>
        <taxon>Lichenihabitantaceae</taxon>
        <taxon>Lichenifustis</taxon>
    </lineage>
</organism>
<dbReference type="InterPro" id="IPR011010">
    <property type="entry name" value="DNA_brk_join_enz"/>
</dbReference>
<dbReference type="SUPFAM" id="SSF47823">
    <property type="entry name" value="lambda integrase-like, N-terminal domain"/>
    <property type="match status" value="1"/>
</dbReference>
<gene>
    <name evidence="5" type="ORF">M8523_33435</name>
</gene>
<keyword evidence="3" id="KW-0233">DNA recombination</keyword>
<keyword evidence="6" id="KW-1185">Reference proteome</keyword>
<dbReference type="PANTHER" id="PTHR30349:SF64">
    <property type="entry name" value="PROPHAGE INTEGRASE INTD-RELATED"/>
    <property type="match status" value="1"/>
</dbReference>
<evidence type="ECO:0000256" key="3">
    <source>
        <dbReference type="ARBA" id="ARBA00023172"/>
    </source>
</evidence>
<sequence length="470" mass="52202">MPFFLDHDGHYPAIVNAFLRDLPAWGCTAQNTWRAYAMDLQGAMLHLAELDPPKGLLDATFEDMKSYRNTRRVGDEPAASAATWNRSVAALEKFYGWAKAQGHSPEAPFRYVRKWVGRHGAGRMAEVNSLYESVGADDRIKCVSLADYRIFKDVGLRGMLPDQRTLDPDFDRRNGDRNALMADLLVNTGMRVTEFISVLGAELPPIPAATCGRGATAIRVAAYTAKRRKGRTVLAPNRLLAALGHYAHADRAGAVATALERGTYRLGRDWRPMSPVNRRTGELLGNGGPRRMAFDVMNPGLRRRLMLVDDAGEPVGPAILWLGENGRPISYDNVRMIFSRASERCEALLQRPFKVSVHTLRHTFAVHMLSLLVREHLKIVDLTTLRARQDELGRDGFCDFALTPMRVLKSLLGHSSVETTLGYLTHMLDVRHFDAAATLAFDAELTDAPALARAAGSLRWDGSDDRLVDK</sequence>
<feature type="domain" description="Integrase SAM-like N-terminal" evidence="4">
    <location>
        <begin position="15"/>
        <end position="102"/>
    </location>
</feature>
<comment type="caution">
    <text evidence="5">The sequence shown here is derived from an EMBL/GenBank/DDBJ whole genome shotgun (WGS) entry which is preliminary data.</text>
</comment>
<dbReference type="Gene3D" id="1.10.150.130">
    <property type="match status" value="1"/>
</dbReference>
<dbReference type="PANTHER" id="PTHR30349">
    <property type="entry name" value="PHAGE INTEGRASE-RELATED"/>
    <property type="match status" value="1"/>
</dbReference>
<protein>
    <submittedName>
        <fullName evidence="5">Tyrosine-type recombinase/integrase</fullName>
    </submittedName>
</protein>